<gene>
    <name evidence="1" type="ORF">L873DRAFT_1796680</name>
</gene>
<dbReference type="AlphaFoldDB" id="A0A3N4IQC0"/>
<protein>
    <submittedName>
        <fullName evidence="1">Uncharacterized protein</fullName>
    </submittedName>
</protein>
<name>A0A3N4IQC0_9PEZI</name>
<dbReference type="EMBL" id="ML121176">
    <property type="protein sequence ID" value="RPA88383.1"/>
    <property type="molecule type" value="Genomic_DNA"/>
</dbReference>
<sequence length="246" mass="27727">LVVTLNTLNSKSAVFTKIFEYTDNNNCKPFEYKSKISRNILNSRSVVVKSEVFTSLLNTKLVIESIVTANLFNIVTTNLLNFKLEVFSNFLKISKQELFANLLNSKPVVESVVTAKPVNNKSRCLPIFFHITANLLNLTAEVFKNILNSKSVVVNSEVFTNLLNTKSVIVSGVTINLLNSKSEIFKKLIYIIENILNISKSKASSNCKCFEYESLVDSVVIANIWNSNSEVFKNILNTIQKYSQMF</sequence>
<dbReference type="Proteomes" id="UP000276215">
    <property type="component" value="Unassembled WGS sequence"/>
</dbReference>
<proteinExistence type="predicted"/>
<evidence type="ECO:0000313" key="1">
    <source>
        <dbReference type="EMBL" id="RPA88383.1"/>
    </source>
</evidence>
<keyword evidence="2" id="KW-1185">Reference proteome</keyword>
<organism evidence="1 2">
    <name type="scientific">Choiromyces venosus 120613-1</name>
    <dbReference type="NCBI Taxonomy" id="1336337"/>
    <lineage>
        <taxon>Eukaryota</taxon>
        <taxon>Fungi</taxon>
        <taxon>Dikarya</taxon>
        <taxon>Ascomycota</taxon>
        <taxon>Pezizomycotina</taxon>
        <taxon>Pezizomycetes</taxon>
        <taxon>Pezizales</taxon>
        <taxon>Tuberaceae</taxon>
        <taxon>Choiromyces</taxon>
    </lineage>
</organism>
<reference evidence="1 2" key="1">
    <citation type="journal article" date="2018" name="Nat. Ecol. Evol.">
        <title>Pezizomycetes genomes reveal the molecular basis of ectomycorrhizal truffle lifestyle.</title>
        <authorList>
            <person name="Murat C."/>
            <person name="Payen T."/>
            <person name="Noel B."/>
            <person name="Kuo A."/>
            <person name="Morin E."/>
            <person name="Chen J."/>
            <person name="Kohler A."/>
            <person name="Krizsan K."/>
            <person name="Balestrini R."/>
            <person name="Da Silva C."/>
            <person name="Montanini B."/>
            <person name="Hainaut M."/>
            <person name="Levati E."/>
            <person name="Barry K.W."/>
            <person name="Belfiori B."/>
            <person name="Cichocki N."/>
            <person name="Clum A."/>
            <person name="Dockter R.B."/>
            <person name="Fauchery L."/>
            <person name="Guy J."/>
            <person name="Iotti M."/>
            <person name="Le Tacon F."/>
            <person name="Lindquist E.A."/>
            <person name="Lipzen A."/>
            <person name="Malagnac F."/>
            <person name="Mello A."/>
            <person name="Molinier V."/>
            <person name="Miyauchi S."/>
            <person name="Poulain J."/>
            <person name="Riccioni C."/>
            <person name="Rubini A."/>
            <person name="Sitrit Y."/>
            <person name="Splivallo R."/>
            <person name="Traeger S."/>
            <person name="Wang M."/>
            <person name="Zifcakova L."/>
            <person name="Wipf D."/>
            <person name="Zambonelli A."/>
            <person name="Paolocci F."/>
            <person name="Nowrousian M."/>
            <person name="Ottonello S."/>
            <person name="Baldrian P."/>
            <person name="Spatafora J.W."/>
            <person name="Henrissat B."/>
            <person name="Nagy L.G."/>
            <person name="Aury J.M."/>
            <person name="Wincker P."/>
            <person name="Grigoriev I.V."/>
            <person name="Bonfante P."/>
            <person name="Martin F.M."/>
        </authorList>
    </citation>
    <scope>NUCLEOTIDE SEQUENCE [LARGE SCALE GENOMIC DNA]</scope>
    <source>
        <strain evidence="1 2">120613-1</strain>
    </source>
</reference>
<feature type="non-terminal residue" evidence="1">
    <location>
        <position position="1"/>
    </location>
</feature>
<accession>A0A3N4IQC0</accession>
<evidence type="ECO:0000313" key="2">
    <source>
        <dbReference type="Proteomes" id="UP000276215"/>
    </source>
</evidence>